<protein>
    <recommendedName>
        <fullName evidence="3">Tetratricopeptide repeat protein</fullName>
    </recommendedName>
</protein>
<accession>A0A918CC74</accession>
<name>A0A918CC74_9DEIO</name>
<sequence>MKTVLETQFHEGKYEDVLTELLKLSALRPLTTDELTMQGLALMRSGNMIEARPLLEAAATQGNLEAAVESANLLRATGHQERALQQLTSLLPSLQGELRYRALRWMGVCEEMLGIDGSWERVEEARMGYLALGDAEMVARLNQSLSVIYNMRGRHTEALQLLQGSLVVLESQQNRGPYLSALSTLADLQMESRLYQEAQATIARALRLAREVQAFYNARRLSYLEALAALLSGNIGRFLPLIKQSIQDAEEAGDLPVVELGVALLADHHSRMGDHAQAIRVMTQFYQHQPSTQSVAIEIVEAMLARRRGDLAGAYQSLMALKQLAVRQHRPDQAVRAGLQAVYALYKMRHFERVSEELPEVLQSMMRLGTTGGPYALRPDMAELSELFLHAQNNPVTAPLLVTVLDQASGLLGATADLFAPIVMVELLTLGQYVVLTDGVPSTYAGRQARFVVAVLSYITLHPDCSNLDIQTALFPNHHPRTSARYIRDAVDHIDRLGPLLEKGGSYHRPVYRITDKVTVSMDLQLVFKRAAEGNALGALDAYRGEFMPELDDSEWVQDLRHRLTTTLKLALEPLLNDAELNRQYAQVVRLCTLALRALPLDLDLMTRRLQAAELSGSMYELELFRRELERSIN</sequence>
<gene>
    <name evidence="1" type="ORF">GCM10008957_30070</name>
</gene>
<reference evidence="1" key="2">
    <citation type="submission" date="2020-09" db="EMBL/GenBank/DDBJ databases">
        <authorList>
            <person name="Sun Q."/>
            <person name="Ohkuma M."/>
        </authorList>
    </citation>
    <scope>NUCLEOTIDE SEQUENCE</scope>
    <source>
        <strain evidence="1">JCM 31311</strain>
    </source>
</reference>
<dbReference type="SUPFAM" id="SSF48452">
    <property type="entry name" value="TPR-like"/>
    <property type="match status" value="1"/>
</dbReference>
<organism evidence="1 2">
    <name type="scientific">Deinococcus ruber</name>
    <dbReference type="NCBI Taxonomy" id="1848197"/>
    <lineage>
        <taxon>Bacteria</taxon>
        <taxon>Thermotogati</taxon>
        <taxon>Deinococcota</taxon>
        <taxon>Deinococci</taxon>
        <taxon>Deinococcales</taxon>
        <taxon>Deinococcaceae</taxon>
        <taxon>Deinococcus</taxon>
    </lineage>
</organism>
<dbReference type="AlphaFoldDB" id="A0A918CC74"/>
<reference evidence="1" key="1">
    <citation type="journal article" date="2014" name="Int. J. Syst. Evol. Microbiol.">
        <title>Complete genome sequence of Corynebacterium casei LMG S-19264T (=DSM 44701T), isolated from a smear-ripened cheese.</title>
        <authorList>
            <consortium name="US DOE Joint Genome Institute (JGI-PGF)"/>
            <person name="Walter F."/>
            <person name="Albersmeier A."/>
            <person name="Kalinowski J."/>
            <person name="Ruckert C."/>
        </authorList>
    </citation>
    <scope>NUCLEOTIDE SEQUENCE</scope>
    <source>
        <strain evidence="1">JCM 31311</strain>
    </source>
</reference>
<dbReference type="EMBL" id="BMQL01000018">
    <property type="protein sequence ID" value="GGR15316.1"/>
    <property type="molecule type" value="Genomic_DNA"/>
</dbReference>
<proteinExistence type="predicted"/>
<dbReference type="InterPro" id="IPR011990">
    <property type="entry name" value="TPR-like_helical_dom_sf"/>
</dbReference>
<comment type="caution">
    <text evidence="1">The sequence shown here is derived from an EMBL/GenBank/DDBJ whole genome shotgun (WGS) entry which is preliminary data.</text>
</comment>
<dbReference type="Gene3D" id="1.25.40.10">
    <property type="entry name" value="Tetratricopeptide repeat domain"/>
    <property type="match status" value="2"/>
</dbReference>
<evidence type="ECO:0008006" key="3">
    <source>
        <dbReference type="Google" id="ProtNLM"/>
    </source>
</evidence>
<keyword evidence="2" id="KW-1185">Reference proteome</keyword>
<evidence type="ECO:0000313" key="2">
    <source>
        <dbReference type="Proteomes" id="UP000603865"/>
    </source>
</evidence>
<dbReference type="Proteomes" id="UP000603865">
    <property type="component" value="Unassembled WGS sequence"/>
</dbReference>
<evidence type="ECO:0000313" key="1">
    <source>
        <dbReference type="EMBL" id="GGR15316.1"/>
    </source>
</evidence>